<feature type="transmembrane region" description="Helical" evidence="2">
    <location>
        <begin position="164"/>
        <end position="181"/>
    </location>
</feature>
<evidence type="ECO:0000313" key="3">
    <source>
        <dbReference type="EMBL" id="HIS64684.1"/>
    </source>
</evidence>
<reference evidence="3" key="2">
    <citation type="journal article" date="2021" name="PeerJ">
        <title>Extensive microbial diversity within the chicken gut microbiome revealed by metagenomics and culture.</title>
        <authorList>
            <person name="Gilroy R."/>
            <person name="Ravi A."/>
            <person name="Getino M."/>
            <person name="Pursley I."/>
            <person name="Horton D.L."/>
            <person name="Alikhan N.F."/>
            <person name="Baker D."/>
            <person name="Gharbi K."/>
            <person name="Hall N."/>
            <person name="Watson M."/>
            <person name="Adriaenssens E.M."/>
            <person name="Foster-Nyarko E."/>
            <person name="Jarju S."/>
            <person name="Secka A."/>
            <person name="Antonio M."/>
            <person name="Oren A."/>
            <person name="Chaudhuri R.R."/>
            <person name="La Ragione R."/>
            <person name="Hildebrand F."/>
            <person name="Pallen M.J."/>
        </authorList>
    </citation>
    <scope>NUCLEOTIDE SEQUENCE</scope>
    <source>
        <strain evidence="3">ChiBcec16-1751</strain>
    </source>
</reference>
<reference evidence="3" key="1">
    <citation type="submission" date="2020-10" db="EMBL/GenBank/DDBJ databases">
        <authorList>
            <person name="Gilroy R."/>
        </authorList>
    </citation>
    <scope>NUCLEOTIDE SEQUENCE</scope>
    <source>
        <strain evidence="3">ChiBcec16-1751</strain>
    </source>
</reference>
<feature type="transmembrane region" description="Helical" evidence="2">
    <location>
        <begin position="229"/>
        <end position="247"/>
    </location>
</feature>
<organism evidence="3 4">
    <name type="scientific">Candidatus Avoscillospira avistercoris</name>
    <dbReference type="NCBI Taxonomy" id="2840707"/>
    <lineage>
        <taxon>Bacteria</taxon>
        <taxon>Bacillati</taxon>
        <taxon>Bacillota</taxon>
        <taxon>Clostridia</taxon>
        <taxon>Eubacteriales</taxon>
        <taxon>Oscillospiraceae</taxon>
        <taxon>Oscillospiraceae incertae sedis</taxon>
        <taxon>Candidatus Avoscillospira</taxon>
    </lineage>
</organism>
<dbReference type="InterPro" id="IPR023299">
    <property type="entry name" value="ATPase_P-typ_cyto_dom_N"/>
</dbReference>
<name>A0A9D1F9G2_9FIRM</name>
<feature type="compositionally biased region" description="Basic and acidic residues" evidence="1">
    <location>
        <begin position="121"/>
        <end position="137"/>
    </location>
</feature>
<keyword evidence="2" id="KW-1133">Transmembrane helix</keyword>
<keyword evidence="2" id="KW-0472">Membrane</keyword>
<gene>
    <name evidence="3" type="ORF">IAA83_04845</name>
</gene>
<evidence type="ECO:0000256" key="2">
    <source>
        <dbReference type="SAM" id="Phobius"/>
    </source>
</evidence>
<dbReference type="Proteomes" id="UP000886741">
    <property type="component" value="Unassembled WGS sequence"/>
</dbReference>
<dbReference type="EMBL" id="DVJJ01000078">
    <property type="protein sequence ID" value="HIS64684.1"/>
    <property type="molecule type" value="Genomic_DNA"/>
</dbReference>
<dbReference type="Gene3D" id="3.40.1110.10">
    <property type="entry name" value="Calcium-transporting ATPase, cytoplasmic domain N"/>
    <property type="match status" value="1"/>
</dbReference>
<feature type="region of interest" description="Disordered" evidence="1">
    <location>
        <begin position="1"/>
        <end position="144"/>
    </location>
</feature>
<evidence type="ECO:0000256" key="1">
    <source>
        <dbReference type="SAM" id="MobiDB-lite"/>
    </source>
</evidence>
<proteinExistence type="predicted"/>
<comment type="caution">
    <text evidence="3">The sequence shown here is derived from an EMBL/GenBank/DDBJ whole genome shotgun (WGS) entry which is preliminary data.</text>
</comment>
<dbReference type="GO" id="GO:0000166">
    <property type="term" value="F:nucleotide binding"/>
    <property type="evidence" value="ECO:0007669"/>
    <property type="project" value="InterPro"/>
</dbReference>
<keyword evidence="2" id="KW-0812">Transmembrane</keyword>
<feature type="compositionally biased region" description="Basic and acidic residues" evidence="1">
    <location>
        <begin position="1"/>
        <end position="14"/>
    </location>
</feature>
<feature type="compositionally biased region" description="Acidic residues" evidence="1">
    <location>
        <begin position="57"/>
        <end position="81"/>
    </location>
</feature>
<evidence type="ECO:0000313" key="4">
    <source>
        <dbReference type="Proteomes" id="UP000886741"/>
    </source>
</evidence>
<protein>
    <submittedName>
        <fullName evidence="3">Uncharacterized protein</fullName>
    </submittedName>
</protein>
<accession>A0A9D1F9G2</accession>
<feature type="transmembrane region" description="Helical" evidence="2">
    <location>
        <begin position="623"/>
        <end position="656"/>
    </location>
</feature>
<feature type="transmembrane region" description="Helical" evidence="2">
    <location>
        <begin position="201"/>
        <end position="222"/>
    </location>
</feature>
<feature type="transmembrane region" description="Helical" evidence="2">
    <location>
        <begin position="253"/>
        <end position="273"/>
    </location>
</feature>
<sequence length="682" mass="74594">MSEKNPESWEKPEEAEAPYSLEDILNEFGGWSRHTEPEEPVKPEEPKKPEPSKVELPEEPDPVPDDEEGLEDPEDDSEPADAPEKPRIWQYRPSAEPEREWKMPKLQRQPVEPPPKRQKREKPEKPEKPPKEKKPKPEPVYPEPGALFQETCKRTGGLAMRRRLLFLLTAAAIAVTCFVHLDRVPAGLNLPVERWCQILLGLLLLGAFCAYDVFLGGIVQLFRLRPGVDTMLTVATVITAADGLAHMGEEPRLSLSALMLVELFFALWGRVVANRARRRSLRAVLSIQGTPSAAVRCRRAWGNRDCLFRRDGTLDRYVADLESHDAVSRVMAVYAPLVLVASGALAGACSATAQRDFLQCWATMLTASIPVTAGLTYWRPFAALARRLMRSGAALCGWNGVRRLLGHCCVTLSDEDLFPKGTVTMNGMKMFNNFTIHQVVGYTYAVLQQTGCGLEPVFHEVFVNQNGRSCTIDNFRRYEGGGVGAGIQGDVVLVGSLAFMRAMGVELPEGTNVRQAIYCAVNGQLAAVFALNYSPQTGVRVGLSTVLRSRGLSLVLATRDFFLTPAAVSSKYKIPGTALEYPNAEERARLSGPFATAGGEQAVILARDQFLPMAEAVTGGRDLYGAVMAGLCINLLSGLVGLGLTALLCWLGAFGAASPFNLMLYGLAWTLPALLLTSIASR</sequence>
<feature type="transmembrane region" description="Helical" evidence="2">
    <location>
        <begin position="662"/>
        <end position="680"/>
    </location>
</feature>
<dbReference type="AlphaFoldDB" id="A0A9D1F9G2"/>
<feature type="compositionally biased region" description="Basic and acidic residues" evidence="1">
    <location>
        <begin position="33"/>
        <end position="56"/>
    </location>
</feature>